<dbReference type="Gene3D" id="3.90.1170.50">
    <property type="entry name" value="Aldehyde oxidase/xanthine dehydrogenase, a/b hammerhead"/>
    <property type="match status" value="1"/>
</dbReference>
<dbReference type="InterPro" id="IPR037165">
    <property type="entry name" value="AldOxase/xan_DH_Mopterin-bd_sf"/>
</dbReference>
<dbReference type="InterPro" id="IPR000674">
    <property type="entry name" value="Ald_Oxase/Xan_DH_a/b"/>
</dbReference>
<dbReference type="InterPro" id="IPR036856">
    <property type="entry name" value="Ald_Oxase/Xan_DH_a/b_sf"/>
</dbReference>
<evidence type="ECO:0000313" key="4">
    <source>
        <dbReference type="EMBL" id="NNM71887.1"/>
    </source>
</evidence>
<dbReference type="PANTHER" id="PTHR11908">
    <property type="entry name" value="XANTHINE DEHYDROGENASE"/>
    <property type="match status" value="1"/>
</dbReference>
<protein>
    <submittedName>
        <fullName evidence="4">Xanthine dehydrogenase family protein molybdopterin-binding subunit</fullName>
    </submittedName>
</protein>
<dbReference type="Pfam" id="PF01315">
    <property type="entry name" value="Ald_Xan_dh_C"/>
    <property type="match status" value="1"/>
</dbReference>
<evidence type="ECO:0000313" key="5">
    <source>
        <dbReference type="Proteomes" id="UP000564885"/>
    </source>
</evidence>
<dbReference type="GO" id="GO:0016491">
    <property type="term" value="F:oxidoreductase activity"/>
    <property type="evidence" value="ECO:0007669"/>
    <property type="project" value="UniProtKB-KW"/>
</dbReference>
<dbReference type="EMBL" id="JABEPP010000002">
    <property type="protein sequence ID" value="NNM71887.1"/>
    <property type="molecule type" value="Genomic_DNA"/>
</dbReference>
<dbReference type="Proteomes" id="UP000564885">
    <property type="component" value="Unassembled WGS sequence"/>
</dbReference>
<gene>
    <name evidence="4" type="ORF">HJG44_05680</name>
</gene>
<feature type="domain" description="Aldehyde oxidase/xanthine dehydrogenase a/b hammerhead" evidence="3">
    <location>
        <begin position="22"/>
        <end position="140"/>
    </location>
</feature>
<keyword evidence="1" id="KW-0500">Molybdenum</keyword>
<dbReference type="PANTHER" id="PTHR11908:SF132">
    <property type="entry name" value="ALDEHYDE OXIDASE 1-RELATED"/>
    <property type="match status" value="1"/>
</dbReference>
<comment type="caution">
    <text evidence="4">The sequence shown here is derived from an EMBL/GenBank/DDBJ whole genome shotgun (WGS) entry which is preliminary data.</text>
</comment>
<sequence length="772" mass="81843">MRPMKFGIGQPALRKEDVRFVTGRGRYTDDVQPAGCTHAVVVRSPHAHARFAIGDLAGLRAMPGVLLVLTSADVSGYGGLPCGAPATNSDGTQMTLPPYPLLADGVARHVGDAVAFIVAETEGQARDAAEAMPIDWETLPPAIGIAGAGKPGAPLVWDEVPGNVAFDCAEGDKAATDAAFARAARTVSLSLVNNRLVTNYMEPRACIAEYDEASGRWTLTLGSQGSHGIRDTLAREILKVERDRIRVVTPDVGGGFGTKMFMFREYPLAAIAAERVKRPVKWISERTEHFMGDAQGRDNFTTLEMALDGSGRFLAMRVDLKADIGAYLSAYGPFIPTGGSLMSPGVYDIPAIDIRIRGYYTHTLPVDAYRGAGRPEAAYAIERLVDHIARETGTDPAELRALNFIRPEQMPYRTCTGKVYDTGEFEGHMRLALERADRAGFPARREASARRGKLRGLGFATYIEACAGGSGERAYVSLEQDGSALVRIGTQSTGQGHETAYAQLVAQELDLPLDRIRVEQGDTATLRTGGGTGGSRSIPIGGAALSSAARKLGDKLKQLAADALEAGVADLEIADGGVHVVGTDRAISFAELAAKAGPDSAALKSDDKWTPPEATYPNGTHVCEVEIDPDLGDVEVVSYHVVDDFGVTLNPLLLAGQVHGGIVQGIGQALHEHTVYDADGQLVTASFMDYRLPRAQDVPFIHFETRNVPSTTNALGMKGAGEAGAIGSCPAVINAVVDALDHAYGIRHIDMPATPDAVMAAIRAAGPTRRAA</sequence>
<dbReference type="InterPro" id="IPR016208">
    <property type="entry name" value="Ald_Oxase/xanthine_DH-like"/>
</dbReference>
<dbReference type="Pfam" id="PF20256">
    <property type="entry name" value="MoCoBD_2"/>
    <property type="match status" value="1"/>
</dbReference>
<keyword evidence="5" id="KW-1185">Reference proteome</keyword>
<dbReference type="InterPro" id="IPR008274">
    <property type="entry name" value="AldOxase/xan_DH_MoCoBD1"/>
</dbReference>
<dbReference type="SUPFAM" id="SSF56003">
    <property type="entry name" value="Molybdenum cofactor-binding domain"/>
    <property type="match status" value="1"/>
</dbReference>
<evidence type="ECO:0000256" key="2">
    <source>
        <dbReference type="ARBA" id="ARBA00023002"/>
    </source>
</evidence>
<name>A0A849I783_9HYPH</name>
<accession>A0A849I783</accession>
<organism evidence="4 5">
    <name type="scientific">Enterovirga aerilata</name>
    <dbReference type="NCBI Taxonomy" id="2730920"/>
    <lineage>
        <taxon>Bacteria</taxon>
        <taxon>Pseudomonadati</taxon>
        <taxon>Pseudomonadota</taxon>
        <taxon>Alphaproteobacteria</taxon>
        <taxon>Hyphomicrobiales</taxon>
        <taxon>Methylobacteriaceae</taxon>
        <taxon>Enterovirga</taxon>
    </lineage>
</organism>
<dbReference type="GO" id="GO:0005506">
    <property type="term" value="F:iron ion binding"/>
    <property type="evidence" value="ECO:0007669"/>
    <property type="project" value="InterPro"/>
</dbReference>
<dbReference type="AlphaFoldDB" id="A0A849I783"/>
<evidence type="ECO:0000259" key="3">
    <source>
        <dbReference type="SMART" id="SM01008"/>
    </source>
</evidence>
<dbReference type="InterPro" id="IPR046867">
    <property type="entry name" value="AldOxase/xan_DH_MoCoBD2"/>
</dbReference>
<reference evidence="4 5" key="1">
    <citation type="submission" date="2020-04" db="EMBL/GenBank/DDBJ databases">
        <title>Enterovirga sp. isolate from soil.</title>
        <authorList>
            <person name="Chea S."/>
            <person name="Kim D.-U."/>
        </authorList>
    </citation>
    <scope>NUCLEOTIDE SEQUENCE [LARGE SCALE GENOMIC DNA]</scope>
    <source>
        <strain evidence="4 5">DB1703</strain>
    </source>
</reference>
<evidence type="ECO:0000256" key="1">
    <source>
        <dbReference type="ARBA" id="ARBA00022505"/>
    </source>
</evidence>
<dbReference type="Gene3D" id="3.30.365.10">
    <property type="entry name" value="Aldehyde oxidase/xanthine dehydrogenase, molybdopterin binding domain"/>
    <property type="match status" value="4"/>
</dbReference>
<dbReference type="RefSeq" id="WP_171217416.1">
    <property type="nucleotide sequence ID" value="NZ_JABEPP010000002.1"/>
</dbReference>
<dbReference type="SUPFAM" id="SSF54665">
    <property type="entry name" value="CO dehydrogenase molybdoprotein N-domain-like"/>
    <property type="match status" value="1"/>
</dbReference>
<proteinExistence type="predicted"/>
<dbReference type="Pfam" id="PF02738">
    <property type="entry name" value="MoCoBD_1"/>
    <property type="match status" value="1"/>
</dbReference>
<dbReference type="SMART" id="SM01008">
    <property type="entry name" value="Ald_Xan_dh_C"/>
    <property type="match status" value="1"/>
</dbReference>
<keyword evidence="2" id="KW-0560">Oxidoreductase</keyword>